<keyword evidence="3" id="KW-1185">Reference proteome</keyword>
<dbReference type="RefSeq" id="WP_124221913.1">
    <property type="nucleotide sequence ID" value="NZ_RKRF01000009.1"/>
</dbReference>
<evidence type="ECO:0000259" key="1">
    <source>
        <dbReference type="PROSITE" id="PS50800"/>
    </source>
</evidence>
<sequence length="505" mass="59586">MYLQDILPKMSKLYLNRTVDSFLKDVRMDTEEEMREVIIKNVDEFQNKERVKRNLNFNSSERDIALLNEMVLMSLMDQQGYILSESEVFSTVENLEKEIVEQSKDEEYIKTAIPEERMRIYKAVLIESWKKDDSLNEHEINILNVLRKELELSKRDHYLIESIIGRFPQKNNKLHTHKQIERTLRDLQSRGIILRYRDGKSYYIIPNEIARTVRYEMGGELRNEVYETLLNDLNVTQLKVILNFLSINVGGNKKDLIQRILKHNILPSTALKTFNTKELTQILKNLDGAKISGTKEDKVQNIIDYYENLSTPEFSDPTDERSRMYDFYEQLASRDYKSLRVNKVIEKDINVERYFEEATHYLIQKKLGIEPIDMKGSKHADGKIKYNPKEVVLWDNKSTEKPYEFPSEHFDQFLGYIRTEKSRVTLFLIIVSEYTRDAISQAQKLKAFSEEDSDVAIIKATDLKYVAENWKSYSNNKNPKFNLQVFNLTGELTRNILNSRMEWAL</sequence>
<proteinExistence type="predicted"/>
<dbReference type="SMART" id="SM00513">
    <property type="entry name" value="SAP"/>
    <property type="match status" value="2"/>
</dbReference>
<dbReference type="PROSITE" id="PS50800">
    <property type="entry name" value="SAP"/>
    <property type="match status" value="1"/>
</dbReference>
<reference evidence="2 3" key="1">
    <citation type="submission" date="2018-11" db="EMBL/GenBank/DDBJ databases">
        <title>Genomic Encyclopedia of Type Strains, Phase IV (KMG-IV): sequencing the most valuable type-strain genomes for metagenomic binning, comparative biology and taxonomic classification.</title>
        <authorList>
            <person name="Goeker M."/>
        </authorList>
    </citation>
    <scope>NUCLEOTIDE SEQUENCE [LARGE SCALE GENOMIC DNA]</scope>
    <source>
        <strain evidence="2 3">DSM 18090</strain>
    </source>
</reference>
<feature type="domain" description="SAP" evidence="1">
    <location>
        <begin position="230"/>
        <end position="264"/>
    </location>
</feature>
<gene>
    <name evidence="2" type="ORF">EDC24_1903</name>
</gene>
<organism evidence="2 3">
    <name type="scientific">Aquisalibacillus elongatus</name>
    <dbReference type="NCBI Taxonomy" id="485577"/>
    <lineage>
        <taxon>Bacteria</taxon>
        <taxon>Bacillati</taxon>
        <taxon>Bacillota</taxon>
        <taxon>Bacilli</taxon>
        <taxon>Bacillales</taxon>
        <taxon>Bacillaceae</taxon>
        <taxon>Aquisalibacillus</taxon>
    </lineage>
</organism>
<evidence type="ECO:0000313" key="2">
    <source>
        <dbReference type="EMBL" id="RPF53404.1"/>
    </source>
</evidence>
<dbReference type="SUPFAM" id="SSF68906">
    <property type="entry name" value="SAP domain"/>
    <property type="match status" value="1"/>
</dbReference>
<protein>
    <submittedName>
        <fullName evidence="2">SAP domain-containing protein</fullName>
    </submittedName>
</protein>
<dbReference type="Gene3D" id="1.10.720.30">
    <property type="entry name" value="SAP domain"/>
    <property type="match status" value="1"/>
</dbReference>
<comment type="caution">
    <text evidence="2">The sequence shown here is derived from an EMBL/GenBank/DDBJ whole genome shotgun (WGS) entry which is preliminary data.</text>
</comment>
<name>A0A3N5B7I9_9BACI</name>
<dbReference type="Gene3D" id="3.40.91.30">
    <property type="match status" value="1"/>
</dbReference>
<dbReference type="Pfam" id="PF02037">
    <property type="entry name" value="SAP"/>
    <property type="match status" value="1"/>
</dbReference>
<dbReference type="InterPro" id="IPR003034">
    <property type="entry name" value="SAP_dom"/>
</dbReference>
<dbReference type="InterPro" id="IPR036361">
    <property type="entry name" value="SAP_dom_sf"/>
</dbReference>
<evidence type="ECO:0000313" key="3">
    <source>
        <dbReference type="Proteomes" id="UP000276443"/>
    </source>
</evidence>
<dbReference type="Proteomes" id="UP000276443">
    <property type="component" value="Unassembled WGS sequence"/>
</dbReference>
<accession>A0A3N5B7I9</accession>
<dbReference type="AlphaFoldDB" id="A0A3N5B7I9"/>
<dbReference type="OrthoDB" id="232872at2"/>
<dbReference type="EMBL" id="RKRF01000009">
    <property type="protein sequence ID" value="RPF53404.1"/>
    <property type="molecule type" value="Genomic_DNA"/>
</dbReference>